<feature type="compositionally biased region" description="Low complexity" evidence="1">
    <location>
        <begin position="12"/>
        <end position="22"/>
    </location>
</feature>
<feature type="region of interest" description="Disordered" evidence="1">
    <location>
        <begin position="1"/>
        <end position="61"/>
    </location>
</feature>
<name>A0ABP7VYC2_9ACTN</name>
<dbReference type="EMBL" id="BAAAZG010000024">
    <property type="protein sequence ID" value="GAA4077085.1"/>
    <property type="molecule type" value="Genomic_DNA"/>
</dbReference>
<proteinExistence type="predicted"/>
<evidence type="ECO:0000313" key="2">
    <source>
        <dbReference type="EMBL" id="GAA4077085.1"/>
    </source>
</evidence>
<accession>A0ABP7VYC2</accession>
<dbReference type="Proteomes" id="UP001500683">
    <property type="component" value="Unassembled WGS sequence"/>
</dbReference>
<evidence type="ECO:0000256" key="1">
    <source>
        <dbReference type="SAM" id="MobiDB-lite"/>
    </source>
</evidence>
<organism evidence="2 3">
    <name type="scientific">Actinomadura miaoliensis</name>
    <dbReference type="NCBI Taxonomy" id="430685"/>
    <lineage>
        <taxon>Bacteria</taxon>
        <taxon>Bacillati</taxon>
        <taxon>Actinomycetota</taxon>
        <taxon>Actinomycetes</taxon>
        <taxon>Streptosporangiales</taxon>
        <taxon>Thermomonosporaceae</taxon>
        <taxon>Actinomadura</taxon>
    </lineage>
</organism>
<gene>
    <name evidence="2" type="ORF">GCM10022214_38360</name>
</gene>
<sequence>MGRTADHPPPTNATANPVANPAKPDRRRPHDLGVRLPSTRRPGVRPPAPPGKHRRNGRPLQSLERAWEEARELAFTPAQVESPLAERPAVLCHAALSMRLNADVSLAECGQCVGNSVELLLKRYVSCLDGQVQQQAHRTGAAGRLRAERSFAGLLLTL</sequence>
<evidence type="ECO:0000313" key="3">
    <source>
        <dbReference type="Proteomes" id="UP001500683"/>
    </source>
</evidence>
<reference evidence="3" key="1">
    <citation type="journal article" date="2019" name="Int. J. Syst. Evol. Microbiol.">
        <title>The Global Catalogue of Microorganisms (GCM) 10K type strain sequencing project: providing services to taxonomists for standard genome sequencing and annotation.</title>
        <authorList>
            <consortium name="The Broad Institute Genomics Platform"/>
            <consortium name="The Broad Institute Genome Sequencing Center for Infectious Disease"/>
            <person name="Wu L."/>
            <person name="Ma J."/>
        </authorList>
    </citation>
    <scope>NUCLEOTIDE SEQUENCE [LARGE SCALE GENOMIC DNA]</scope>
    <source>
        <strain evidence="3">JCM 16702</strain>
    </source>
</reference>
<keyword evidence="3" id="KW-1185">Reference proteome</keyword>
<protein>
    <submittedName>
        <fullName evidence="2">Uncharacterized protein</fullName>
    </submittedName>
</protein>
<comment type="caution">
    <text evidence="2">The sequence shown here is derived from an EMBL/GenBank/DDBJ whole genome shotgun (WGS) entry which is preliminary data.</text>
</comment>